<dbReference type="InterPro" id="IPR017850">
    <property type="entry name" value="Alkaline_phosphatase_core_sf"/>
</dbReference>
<comment type="caution">
    <text evidence="1">The sequence shown here is derived from an EMBL/GenBank/DDBJ whole genome shotgun (WGS) entry which is preliminary data.</text>
</comment>
<evidence type="ECO:0000313" key="2">
    <source>
        <dbReference type="Proteomes" id="UP000298347"/>
    </source>
</evidence>
<protein>
    <submittedName>
        <fullName evidence="1">Alkaline phosphatase family protein</fullName>
    </submittedName>
</protein>
<dbReference type="GO" id="GO:0016787">
    <property type="term" value="F:hydrolase activity"/>
    <property type="evidence" value="ECO:0007669"/>
    <property type="project" value="UniProtKB-ARBA"/>
</dbReference>
<dbReference type="PANTHER" id="PTHR10151">
    <property type="entry name" value="ECTONUCLEOTIDE PYROPHOSPHATASE/PHOSPHODIESTERASE"/>
    <property type="match status" value="1"/>
</dbReference>
<keyword evidence="2" id="KW-1185">Reference proteome</keyword>
<dbReference type="CDD" id="cd16018">
    <property type="entry name" value="Enpp"/>
    <property type="match status" value="1"/>
</dbReference>
<evidence type="ECO:0000313" key="1">
    <source>
        <dbReference type="EMBL" id="TGA98297.1"/>
    </source>
</evidence>
<dbReference type="InterPro" id="IPR002591">
    <property type="entry name" value="Phosphodiest/P_Trfase"/>
</dbReference>
<gene>
    <name evidence="1" type="ORF">E4665_08605</name>
</gene>
<dbReference type="AlphaFoldDB" id="A0A4Z0GQC7"/>
<sequence length="407" mass="45401">MGNKKHLLMVSLDAVDNSDVDFLMQLPHFSSLCERGTLAREVESVLVSNTYVVHSSIITGRYPNSHGITENLLTQPGKDNPDWHWDSADIKVPTLYEKADEAGLSVCSIFYPVTCGANIRWNFPEVPGKISFLERAVKIFKGGTPGFILSSLLHYGKYLRHISEPYLDNFTTQAACGAIHRNNPDLLLLHLIDVDDHKHRFGPGSPQVHDALRRHDDRLGLLIDAVKNTWPDEEVSFLIFSDHGCLKVHSNFDPNDWLRQYGLIHGAARQPEDFDAFFHNAGGTSFLKIVNSEKKADAVRAVSALLQELPVKRMLTEEEMQISGMAAQFYCGIEASEGYCFGEEEKGQHGYGLLRKNYWPFYLASGSGIAKNKVIKGGCVTDICPLAANILDLPLWAMDGQDRLTGR</sequence>
<organism evidence="1 2">
    <name type="scientific">Sporolactobacillus shoreae</name>
    <dbReference type="NCBI Taxonomy" id="1465501"/>
    <lineage>
        <taxon>Bacteria</taxon>
        <taxon>Bacillati</taxon>
        <taxon>Bacillota</taxon>
        <taxon>Bacilli</taxon>
        <taxon>Bacillales</taxon>
        <taxon>Sporolactobacillaceae</taxon>
        <taxon>Sporolactobacillus</taxon>
    </lineage>
</organism>
<accession>A0A4Z0GQC7</accession>
<dbReference type="OrthoDB" id="9779418at2"/>
<dbReference type="Proteomes" id="UP000298347">
    <property type="component" value="Unassembled WGS sequence"/>
</dbReference>
<dbReference type="Gene3D" id="3.40.720.10">
    <property type="entry name" value="Alkaline Phosphatase, subunit A"/>
    <property type="match status" value="1"/>
</dbReference>
<reference evidence="1 2" key="1">
    <citation type="journal article" date="2015" name="Int. J. Syst. Evol. Microbiol.">
        <title>Sporolactobacillus shoreae sp. nov. and Sporolactobacillus spathodeae sp. nov., two spore-forming lactic acid bacteria isolated from tree barks in Thailand.</title>
        <authorList>
            <person name="Thamacharoensuk T."/>
            <person name="Kitahara M."/>
            <person name="Ohkuma M."/>
            <person name="Thongchul N."/>
            <person name="Tanasupawat S."/>
        </authorList>
    </citation>
    <scope>NUCLEOTIDE SEQUENCE [LARGE SCALE GENOMIC DNA]</scope>
    <source>
        <strain evidence="1 2">BK92</strain>
    </source>
</reference>
<dbReference type="RefSeq" id="WP_135348385.1">
    <property type="nucleotide sequence ID" value="NZ_SRJD01000008.1"/>
</dbReference>
<dbReference type="SUPFAM" id="SSF53649">
    <property type="entry name" value="Alkaline phosphatase-like"/>
    <property type="match status" value="1"/>
</dbReference>
<dbReference type="PANTHER" id="PTHR10151:SF120">
    <property type="entry name" value="BIS(5'-ADENOSYL)-TRIPHOSPHATASE"/>
    <property type="match status" value="1"/>
</dbReference>
<proteinExistence type="predicted"/>
<name>A0A4Z0GQC7_9BACL</name>
<dbReference type="EMBL" id="SRJD01000008">
    <property type="protein sequence ID" value="TGA98297.1"/>
    <property type="molecule type" value="Genomic_DNA"/>
</dbReference>
<dbReference type="Pfam" id="PF01663">
    <property type="entry name" value="Phosphodiest"/>
    <property type="match status" value="1"/>
</dbReference>